<dbReference type="InterPro" id="IPR011877">
    <property type="entry name" value="Ribokinase"/>
</dbReference>
<evidence type="ECO:0000256" key="1">
    <source>
        <dbReference type="ARBA" id="ARBA00005380"/>
    </source>
</evidence>
<dbReference type="GO" id="GO:0019303">
    <property type="term" value="P:D-ribose catabolic process"/>
    <property type="evidence" value="ECO:0007669"/>
    <property type="project" value="UniProtKB-UniRule"/>
</dbReference>
<dbReference type="HAMAP" id="MF_01987">
    <property type="entry name" value="Ribokinase"/>
    <property type="match status" value="1"/>
</dbReference>
<feature type="binding site" evidence="12">
    <location>
        <position position="251"/>
    </location>
    <ligand>
        <name>substrate</name>
    </ligand>
</feature>
<comment type="activity regulation">
    <text evidence="12">Activated by a monovalent cation that binds near, but not in, the active site. The most likely occupant of the site in vivo is potassium. Ion binding induces a conformational change that may alter substrate affinity.</text>
</comment>
<dbReference type="CDD" id="cd01174">
    <property type="entry name" value="ribokinase"/>
    <property type="match status" value="1"/>
</dbReference>
<feature type="binding site" evidence="12">
    <location>
        <position position="139"/>
    </location>
    <ligand>
        <name>substrate</name>
    </ligand>
</feature>
<evidence type="ECO:0000256" key="11">
    <source>
        <dbReference type="ARBA" id="ARBA00023277"/>
    </source>
</evidence>
<dbReference type="PRINTS" id="PR00990">
    <property type="entry name" value="RIBOKINASE"/>
</dbReference>
<evidence type="ECO:0000259" key="13">
    <source>
        <dbReference type="Pfam" id="PF00294"/>
    </source>
</evidence>
<keyword evidence="4 12" id="KW-0808">Transferase</keyword>
<evidence type="ECO:0000256" key="9">
    <source>
        <dbReference type="ARBA" id="ARBA00022842"/>
    </source>
</evidence>
<feature type="domain" description="Carbohydrate kinase PfkB" evidence="13">
    <location>
        <begin position="2"/>
        <end position="297"/>
    </location>
</feature>
<dbReference type="InterPro" id="IPR002139">
    <property type="entry name" value="Ribo/fructo_kinase"/>
</dbReference>
<keyword evidence="8 12" id="KW-0067">ATP-binding</keyword>
<evidence type="ECO:0000256" key="8">
    <source>
        <dbReference type="ARBA" id="ARBA00022840"/>
    </source>
</evidence>
<feature type="binding site" evidence="12">
    <location>
        <begin position="10"/>
        <end position="12"/>
    </location>
    <ligand>
        <name>substrate</name>
    </ligand>
</feature>
<dbReference type="RefSeq" id="WP_149400566.1">
    <property type="nucleotide sequence ID" value="NZ_BIXY01000011.1"/>
</dbReference>
<comment type="subunit">
    <text evidence="12">Homodimer.</text>
</comment>
<comment type="pathway">
    <text evidence="12">Carbohydrate metabolism; D-ribose degradation; D-ribose 5-phosphate from beta-D-ribopyranose: step 2/2.</text>
</comment>
<feature type="binding site" evidence="12">
    <location>
        <position position="290"/>
    </location>
    <ligand>
        <name>K(+)</name>
        <dbReference type="ChEBI" id="CHEBI:29103"/>
    </ligand>
</feature>
<dbReference type="NCBIfam" id="TIGR02152">
    <property type="entry name" value="D_ribokin_bact"/>
    <property type="match status" value="1"/>
</dbReference>
<dbReference type="GO" id="GO:0005524">
    <property type="term" value="F:ATP binding"/>
    <property type="evidence" value="ECO:0007669"/>
    <property type="project" value="UniProtKB-UniRule"/>
</dbReference>
<protein>
    <recommendedName>
        <fullName evidence="3 12">Ribokinase</fullName>
        <shortName evidence="12">RK</shortName>
        <ecNumber evidence="2 12">2.7.1.15</ecNumber>
    </recommendedName>
</protein>
<dbReference type="GO" id="GO:0004747">
    <property type="term" value="F:ribokinase activity"/>
    <property type="evidence" value="ECO:0007669"/>
    <property type="project" value="UniProtKB-UniRule"/>
</dbReference>
<feature type="binding site" evidence="12">
    <location>
        <position position="294"/>
    </location>
    <ligand>
        <name>K(+)</name>
        <dbReference type="ChEBI" id="CHEBI:29103"/>
    </ligand>
</feature>
<reference evidence="14 15" key="1">
    <citation type="submission" date="2019-01" db="EMBL/GenBank/DDBJ databases">
        <title>Draft genome sequence of Dictyobacter sp. Uno17.</title>
        <authorList>
            <person name="Wang C.M."/>
            <person name="Zheng Y."/>
            <person name="Sakai Y."/>
            <person name="Abe K."/>
            <person name="Yokota A."/>
            <person name="Yabe S."/>
        </authorList>
    </citation>
    <scope>NUCLEOTIDE SEQUENCE [LARGE SCALE GENOMIC DNA]</scope>
    <source>
        <strain evidence="14 15">Uno17</strain>
    </source>
</reference>
<feature type="binding site" evidence="12">
    <location>
        <position position="245"/>
    </location>
    <ligand>
        <name>K(+)</name>
        <dbReference type="ChEBI" id="CHEBI:29103"/>
    </ligand>
</feature>
<name>A0A5A5T9G1_9CHLR</name>
<comment type="similarity">
    <text evidence="1">Belongs to the carbohydrate kinase pfkB family.</text>
</comment>
<dbReference type="EC" id="2.7.1.15" evidence="2 12"/>
<feature type="binding site" evidence="12">
    <location>
        <position position="183"/>
    </location>
    <ligand>
        <name>ATP</name>
        <dbReference type="ChEBI" id="CHEBI:30616"/>
    </ligand>
</feature>
<keyword evidence="12" id="KW-0963">Cytoplasm</keyword>
<dbReference type="SUPFAM" id="SSF53613">
    <property type="entry name" value="Ribokinase-like"/>
    <property type="match status" value="1"/>
</dbReference>
<dbReference type="GO" id="GO:0005829">
    <property type="term" value="C:cytosol"/>
    <property type="evidence" value="ECO:0007669"/>
    <property type="project" value="TreeGrafter"/>
</dbReference>
<evidence type="ECO:0000313" key="14">
    <source>
        <dbReference type="EMBL" id="GCF07554.1"/>
    </source>
</evidence>
<dbReference type="AlphaFoldDB" id="A0A5A5T9G1"/>
<feature type="binding site" evidence="12">
    <location>
        <position position="285"/>
    </location>
    <ligand>
        <name>K(+)</name>
        <dbReference type="ChEBI" id="CHEBI:29103"/>
    </ligand>
</feature>
<dbReference type="OrthoDB" id="9775849at2"/>
<dbReference type="GO" id="GO:0046872">
    <property type="term" value="F:metal ion binding"/>
    <property type="evidence" value="ECO:0007669"/>
    <property type="project" value="UniProtKB-KW"/>
</dbReference>
<organism evidence="14 15">
    <name type="scientific">Dictyobacter arantiisoli</name>
    <dbReference type="NCBI Taxonomy" id="2014874"/>
    <lineage>
        <taxon>Bacteria</taxon>
        <taxon>Bacillati</taxon>
        <taxon>Chloroflexota</taxon>
        <taxon>Ktedonobacteria</taxon>
        <taxon>Ktedonobacterales</taxon>
        <taxon>Dictyobacteraceae</taxon>
        <taxon>Dictyobacter</taxon>
    </lineage>
</organism>
<dbReference type="UniPathway" id="UPA00916">
    <property type="reaction ID" value="UER00889"/>
</dbReference>
<evidence type="ECO:0000256" key="12">
    <source>
        <dbReference type="HAMAP-Rule" id="MF_01987"/>
    </source>
</evidence>
<dbReference type="PROSITE" id="PS00584">
    <property type="entry name" value="PFKB_KINASES_2"/>
    <property type="match status" value="1"/>
</dbReference>
<dbReference type="Proteomes" id="UP000322530">
    <property type="component" value="Unassembled WGS sequence"/>
</dbReference>
<proteinExistence type="inferred from homology"/>
<dbReference type="Gene3D" id="3.40.1190.20">
    <property type="match status" value="1"/>
</dbReference>
<keyword evidence="10 12" id="KW-0630">Potassium</keyword>
<feature type="binding site" evidence="12">
    <location>
        <begin position="250"/>
        <end position="251"/>
    </location>
    <ligand>
        <name>ATP</name>
        <dbReference type="ChEBI" id="CHEBI:30616"/>
    </ligand>
</feature>
<dbReference type="InterPro" id="IPR002173">
    <property type="entry name" value="Carboh/pur_kinase_PfkB_CS"/>
</dbReference>
<evidence type="ECO:0000256" key="4">
    <source>
        <dbReference type="ARBA" id="ARBA00022679"/>
    </source>
</evidence>
<feature type="binding site" evidence="12">
    <location>
        <begin position="219"/>
        <end position="224"/>
    </location>
    <ligand>
        <name>ATP</name>
        <dbReference type="ChEBI" id="CHEBI:30616"/>
    </ligand>
</feature>
<evidence type="ECO:0000256" key="6">
    <source>
        <dbReference type="ARBA" id="ARBA00022741"/>
    </source>
</evidence>
<feature type="active site" description="Proton acceptor" evidence="12">
    <location>
        <position position="251"/>
    </location>
</feature>
<feature type="binding site" evidence="12">
    <location>
        <position position="247"/>
    </location>
    <ligand>
        <name>K(+)</name>
        <dbReference type="ChEBI" id="CHEBI:29103"/>
    </ligand>
</feature>
<keyword evidence="11 12" id="KW-0119">Carbohydrate metabolism</keyword>
<keyword evidence="7 12" id="KW-0418">Kinase</keyword>
<comment type="similarity">
    <text evidence="12">Belongs to the carbohydrate kinase PfkB family. Ribokinase subfamily.</text>
</comment>
<feature type="binding site" evidence="12">
    <location>
        <position position="288"/>
    </location>
    <ligand>
        <name>K(+)</name>
        <dbReference type="ChEBI" id="CHEBI:29103"/>
    </ligand>
</feature>
<keyword evidence="6 12" id="KW-0547">Nucleotide-binding</keyword>
<evidence type="ECO:0000256" key="2">
    <source>
        <dbReference type="ARBA" id="ARBA00012035"/>
    </source>
</evidence>
<gene>
    <name evidence="12 14" type="primary">rbsK</name>
    <name evidence="14" type="ORF">KDI_11180</name>
</gene>
<comment type="cofactor">
    <cofactor evidence="12">
        <name>Mg(2+)</name>
        <dbReference type="ChEBI" id="CHEBI:18420"/>
    </cofactor>
    <text evidence="12">Requires a divalent cation, most likely magnesium in vivo, as an electrophilic catalyst to aid phosphoryl group transfer. It is the chelate of the metal and the nucleotide that is the actual substrate.</text>
</comment>
<dbReference type="InterPro" id="IPR011611">
    <property type="entry name" value="PfkB_dom"/>
</dbReference>
<comment type="caution">
    <text evidence="12">Lacks conserved residue(s) required for the propagation of feature annotation.</text>
</comment>
<dbReference type="Pfam" id="PF00294">
    <property type="entry name" value="PfkB"/>
    <property type="match status" value="1"/>
</dbReference>
<evidence type="ECO:0000256" key="7">
    <source>
        <dbReference type="ARBA" id="ARBA00022777"/>
    </source>
</evidence>
<keyword evidence="9 12" id="KW-0460">Magnesium</keyword>
<dbReference type="EMBL" id="BIXY01000011">
    <property type="protein sequence ID" value="GCF07554.1"/>
    <property type="molecule type" value="Genomic_DNA"/>
</dbReference>
<comment type="function">
    <text evidence="12">Catalyzes the phosphorylation of ribose at O-5 in a reaction requiring ATP and magnesium. The resulting D-ribose-5-phosphate can then be used either for sythesis of nucleotides, histidine, and tryptophan, or as a component of the pentose phosphate pathway.</text>
</comment>
<keyword evidence="5 12" id="KW-0479">Metal-binding</keyword>
<comment type="subcellular location">
    <subcellularLocation>
        <location evidence="12">Cytoplasm</location>
    </subcellularLocation>
</comment>
<dbReference type="InterPro" id="IPR029056">
    <property type="entry name" value="Ribokinase-like"/>
</dbReference>
<evidence type="ECO:0000256" key="10">
    <source>
        <dbReference type="ARBA" id="ARBA00022958"/>
    </source>
</evidence>
<evidence type="ECO:0000313" key="15">
    <source>
        <dbReference type="Proteomes" id="UP000322530"/>
    </source>
</evidence>
<comment type="caution">
    <text evidence="14">The sequence shown here is derived from an EMBL/GenBank/DDBJ whole genome shotgun (WGS) entry which is preliminary data.</text>
</comment>
<evidence type="ECO:0000256" key="3">
    <source>
        <dbReference type="ARBA" id="ARBA00016943"/>
    </source>
</evidence>
<keyword evidence="15" id="KW-1185">Reference proteome</keyword>
<accession>A0A5A5T9G1</accession>
<comment type="catalytic activity">
    <reaction evidence="12">
        <text>D-ribose + ATP = D-ribose 5-phosphate + ADP + H(+)</text>
        <dbReference type="Rhea" id="RHEA:13697"/>
        <dbReference type="ChEBI" id="CHEBI:15378"/>
        <dbReference type="ChEBI" id="CHEBI:30616"/>
        <dbReference type="ChEBI" id="CHEBI:47013"/>
        <dbReference type="ChEBI" id="CHEBI:78346"/>
        <dbReference type="ChEBI" id="CHEBI:456216"/>
        <dbReference type="EC" id="2.7.1.15"/>
    </reaction>
</comment>
<dbReference type="PANTHER" id="PTHR10584:SF166">
    <property type="entry name" value="RIBOKINASE"/>
    <property type="match status" value="1"/>
</dbReference>
<evidence type="ECO:0000256" key="5">
    <source>
        <dbReference type="ARBA" id="ARBA00022723"/>
    </source>
</evidence>
<feature type="binding site" evidence="12">
    <location>
        <begin position="38"/>
        <end position="42"/>
    </location>
    <ligand>
        <name>substrate</name>
    </ligand>
</feature>
<sequence>MSVIVFGSINLDLVATVEHRPQPGETLLASGFTSTPGGKGANQALAARKMGASVRMVGAVGNDSFAEPALSLLQQAGIDLSHVAHLNDSSTGLAFIHLDEQGENSITVVSGANYQVEAQGLAALEQILTAKDILVMQLEIPLTSVQQAIVIARRKGAAVLIDPAPGVSDLPAELLQVDIFIPNRGEAEMVLKHSIESIEQAREAAQELHQRGAKLGVVKLGAEGAVWANEQGTGYQPALKVQAIDSTGAGDAFAGALAAVLNQSTDTALDLAAAMRQASIFAALATTRLGAQQSYPTLAEVHRHNSSPLRGEANT</sequence>
<dbReference type="PANTHER" id="PTHR10584">
    <property type="entry name" value="SUGAR KINASE"/>
    <property type="match status" value="1"/>
</dbReference>